<organism evidence="1 2">
    <name type="scientific">Actinocrispum wychmicini</name>
    <dbReference type="NCBI Taxonomy" id="1213861"/>
    <lineage>
        <taxon>Bacteria</taxon>
        <taxon>Bacillati</taxon>
        <taxon>Actinomycetota</taxon>
        <taxon>Actinomycetes</taxon>
        <taxon>Pseudonocardiales</taxon>
        <taxon>Pseudonocardiaceae</taxon>
        <taxon>Actinocrispum</taxon>
    </lineage>
</organism>
<evidence type="ECO:0000313" key="2">
    <source>
        <dbReference type="Proteomes" id="UP000295680"/>
    </source>
</evidence>
<protein>
    <submittedName>
        <fullName evidence="1">Uncharacterized protein</fullName>
    </submittedName>
</protein>
<evidence type="ECO:0000313" key="1">
    <source>
        <dbReference type="EMBL" id="TCO49706.1"/>
    </source>
</evidence>
<accession>A0A4R2IZ08</accession>
<dbReference type="Proteomes" id="UP000295680">
    <property type="component" value="Unassembled WGS sequence"/>
</dbReference>
<dbReference type="AlphaFoldDB" id="A0A4R2IZ08"/>
<proteinExistence type="predicted"/>
<keyword evidence="2" id="KW-1185">Reference proteome</keyword>
<gene>
    <name evidence="1" type="ORF">EV192_11476</name>
</gene>
<name>A0A4R2IZ08_9PSEU</name>
<dbReference type="EMBL" id="SLWS01000014">
    <property type="protein sequence ID" value="TCO49706.1"/>
    <property type="molecule type" value="Genomic_DNA"/>
</dbReference>
<reference evidence="1 2" key="1">
    <citation type="submission" date="2019-03" db="EMBL/GenBank/DDBJ databases">
        <title>Genomic Encyclopedia of Type Strains, Phase IV (KMG-IV): sequencing the most valuable type-strain genomes for metagenomic binning, comparative biology and taxonomic classification.</title>
        <authorList>
            <person name="Goeker M."/>
        </authorList>
    </citation>
    <scope>NUCLEOTIDE SEQUENCE [LARGE SCALE GENOMIC DNA]</scope>
    <source>
        <strain evidence="1 2">DSM 45934</strain>
    </source>
</reference>
<sequence>MANALGAIGYYSARDNSPAGTRAIAFPNSRHREAGGTGTFDDPLTLAAGKGQMAVGTKVYVPDVQRYFVMEDLCSFCANGDILLWAGAATDSGVSACERSLTRNSLRRYEVDPPAGLPVAAGDLYQNGRCFTV</sequence>
<comment type="caution">
    <text evidence="1">The sequence shown here is derived from an EMBL/GenBank/DDBJ whole genome shotgun (WGS) entry which is preliminary data.</text>
</comment>